<evidence type="ECO:0000256" key="6">
    <source>
        <dbReference type="ARBA" id="ARBA00023242"/>
    </source>
</evidence>
<evidence type="ECO:0000256" key="4">
    <source>
        <dbReference type="ARBA" id="ARBA00022737"/>
    </source>
</evidence>
<protein>
    <recommendedName>
        <fullName evidence="8">Histone-binding protein RBBP4-like N-terminal domain-containing protein</fullName>
    </recommendedName>
</protein>
<evidence type="ECO:0000259" key="8">
    <source>
        <dbReference type="Pfam" id="PF12265"/>
    </source>
</evidence>
<dbReference type="Proteomes" id="UP001255856">
    <property type="component" value="Unassembled WGS sequence"/>
</dbReference>
<evidence type="ECO:0000256" key="2">
    <source>
        <dbReference type="ARBA" id="ARBA00009341"/>
    </source>
</evidence>
<dbReference type="PROSITE" id="PS50294">
    <property type="entry name" value="WD_REPEATS_REGION"/>
    <property type="match status" value="4"/>
</dbReference>
<dbReference type="InterPro" id="IPR022052">
    <property type="entry name" value="Histone-bd_RBBP4-like_N"/>
</dbReference>
<dbReference type="Pfam" id="PF12265">
    <property type="entry name" value="CAF1C_H4-bd"/>
    <property type="match status" value="1"/>
</dbReference>
<evidence type="ECO:0000313" key="9">
    <source>
        <dbReference type="EMBL" id="KAK2079793.1"/>
    </source>
</evidence>
<organism evidence="9 10">
    <name type="scientific">Prototheca wickerhamii</name>
    <dbReference type="NCBI Taxonomy" id="3111"/>
    <lineage>
        <taxon>Eukaryota</taxon>
        <taxon>Viridiplantae</taxon>
        <taxon>Chlorophyta</taxon>
        <taxon>core chlorophytes</taxon>
        <taxon>Trebouxiophyceae</taxon>
        <taxon>Chlorellales</taxon>
        <taxon>Chlorellaceae</taxon>
        <taxon>Prototheca</taxon>
    </lineage>
</organism>
<dbReference type="EMBL" id="JASFZW010000002">
    <property type="protein sequence ID" value="KAK2079793.1"/>
    <property type="molecule type" value="Genomic_DNA"/>
</dbReference>
<keyword evidence="10" id="KW-1185">Reference proteome</keyword>
<dbReference type="PROSITE" id="PS50082">
    <property type="entry name" value="WD_REPEATS_2"/>
    <property type="match status" value="5"/>
</dbReference>
<sequence length="372" mass="41615">MVGRDDDEYPDEVEERLVNEEYKVWKKNTPFLYENTEQGISKQQLVLGTHTSEGEQNYLMRAEVLLPLEETETDNRGYDEERGEVGGFGGPTGRINIVQQINHDGEVNRARYCPQNHFLIATKTVSANVPDICLTGHKNEGYGLSWSSLEEGYLLSGSDDAQICVWDVRAATQANRTLGALRVYQGHAGVVEDVAWHPSHASLFGSVGDDKKLIIWDMRKPADAAIDRSLDAHAAEVNCLAFNPFNEFVLATGSADRTVALWDLRNTSRKLHVLESHTEEVFQVGWSPQHETVLASSGADRRLMVWDLARIGDEQSPEDAEDGPPELLFIHGGHTAKISDFAWNAQDEWVMASVAEDNILQIWQLAENIWAD</sequence>
<evidence type="ECO:0000313" key="10">
    <source>
        <dbReference type="Proteomes" id="UP001255856"/>
    </source>
</evidence>
<evidence type="ECO:0000256" key="5">
    <source>
        <dbReference type="ARBA" id="ARBA00022853"/>
    </source>
</evidence>
<feature type="repeat" description="WD" evidence="7">
    <location>
        <begin position="230"/>
        <end position="272"/>
    </location>
</feature>
<keyword evidence="5" id="KW-0156">Chromatin regulator</keyword>
<dbReference type="SMART" id="SM00320">
    <property type="entry name" value="WD40"/>
    <property type="match status" value="5"/>
</dbReference>
<reference evidence="9" key="1">
    <citation type="submission" date="2021-01" db="EMBL/GenBank/DDBJ databases">
        <authorList>
            <person name="Eckstrom K.M.E."/>
        </authorList>
    </citation>
    <scope>NUCLEOTIDE SEQUENCE</scope>
    <source>
        <strain evidence="9">UVCC 0001</strain>
    </source>
</reference>
<keyword evidence="6" id="KW-0539">Nucleus</keyword>
<dbReference type="AlphaFoldDB" id="A0AAD9IK66"/>
<gene>
    <name evidence="9" type="ORF">QBZ16_002188</name>
</gene>
<dbReference type="InterPro" id="IPR050459">
    <property type="entry name" value="WD_repeat_RBAP46/RBAP48/MSI1"/>
</dbReference>
<accession>A0AAD9IK66</accession>
<feature type="domain" description="Histone-binding protein RBBP4-like N-terminal" evidence="8">
    <location>
        <begin position="37"/>
        <end position="67"/>
    </location>
</feature>
<name>A0AAD9IK66_PROWI</name>
<comment type="subcellular location">
    <subcellularLocation>
        <location evidence="1">Nucleus</location>
    </subcellularLocation>
</comment>
<comment type="similarity">
    <text evidence="2">Belongs to the WD repeat RBAP46/RBAP48/MSI1 family.</text>
</comment>
<dbReference type="Pfam" id="PF00400">
    <property type="entry name" value="WD40"/>
    <property type="match status" value="5"/>
</dbReference>
<dbReference type="InterPro" id="IPR036322">
    <property type="entry name" value="WD40_repeat_dom_sf"/>
</dbReference>
<dbReference type="PANTHER" id="PTHR22850">
    <property type="entry name" value="WD40 REPEAT FAMILY"/>
    <property type="match status" value="1"/>
</dbReference>
<feature type="repeat" description="WD" evidence="7">
    <location>
        <begin position="331"/>
        <end position="365"/>
    </location>
</feature>
<evidence type="ECO:0000256" key="1">
    <source>
        <dbReference type="ARBA" id="ARBA00004123"/>
    </source>
</evidence>
<evidence type="ECO:0000256" key="7">
    <source>
        <dbReference type="PROSITE-ProRule" id="PRU00221"/>
    </source>
</evidence>
<dbReference type="InterPro" id="IPR015943">
    <property type="entry name" value="WD40/YVTN_repeat-like_dom_sf"/>
</dbReference>
<dbReference type="GO" id="GO:0005634">
    <property type="term" value="C:nucleus"/>
    <property type="evidence" value="ECO:0007669"/>
    <property type="project" value="UniProtKB-SubCell"/>
</dbReference>
<keyword evidence="3 7" id="KW-0853">WD repeat</keyword>
<comment type="caution">
    <text evidence="9">The sequence shown here is derived from an EMBL/GenBank/DDBJ whole genome shotgun (WGS) entry which is preliminary data.</text>
</comment>
<keyword evidence="4" id="KW-0677">Repeat</keyword>
<feature type="repeat" description="WD" evidence="7">
    <location>
        <begin position="274"/>
        <end position="308"/>
    </location>
</feature>
<proteinExistence type="inferred from homology"/>
<evidence type="ECO:0000256" key="3">
    <source>
        <dbReference type="ARBA" id="ARBA00022574"/>
    </source>
</evidence>
<dbReference type="PRINTS" id="PR00320">
    <property type="entry name" value="GPROTEINBRPT"/>
</dbReference>
<dbReference type="InterPro" id="IPR020472">
    <property type="entry name" value="WD40_PAC1"/>
</dbReference>
<dbReference type="GO" id="GO:0006325">
    <property type="term" value="P:chromatin organization"/>
    <property type="evidence" value="ECO:0007669"/>
    <property type="project" value="UniProtKB-KW"/>
</dbReference>
<dbReference type="InterPro" id="IPR019775">
    <property type="entry name" value="WD40_repeat_CS"/>
</dbReference>
<dbReference type="SUPFAM" id="SSF50978">
    <property type="entry name" value="WD40 repeat-like"/>
    <property type="match status" value="1"/>
</dbReference>
<dbReference type="InterPro" id="IPR001680">
    <property type="entry name" value="WD40_rpt"/>
</dbReference>
<feature type="repeat" description="WD" evidence="7">
    <location>
        <begin position="184"/>
        <end position="226"/>
    </location>
</feature>
<dbReference type="PROSITE" id="PS00678">
    <property type="entry name" value="WD_REPEATS_1"/>
    <property type="match status" value="3"/>
</dbReference>
<dbReference type="Gene3D" id="2.130.10.10">
    <property type="entry name" value="YVTN repeat-like/Quinoprotein amine dehydrogenase"/>
    <property type="match status" value="1"/>
</dbReference>
<feature type="repeat" description="WD" evidence="7">
    <location>
        <begin position="134"/>
        <end position="176"/>
    </location>
</feature>